<feature type="transmembrane region" description="Helical" evidence="2">
    <location>
        <begin position="106"/>
        <end position="129"/>
    </location>
</feature>
<feature type="compositionally biased region" description="Polar residues" evidence="1">
    <location>
        <begin position="9"/>
        <end position="18"/>
    </location>
</feature>
<protein>
    <submittedName>
        <fullName evidence="3">Uncharacterized protein</fullName>
    </submittedName>
</protein>
<sequence length="136" mass="14698">MGKRDRAQEPQSWGPRNSQGPTPPPDAWPPPPQGPPPSGYQQGGTTPKPKKRRRIFLWLFLAVQILFLIWVITGATSGSGTPEGCRGLTGDDLELCEDASDVGTTIGVGLVIGLWAAVDIILGFTYLIYRLASRRA</sequence>
<reference evidence="3" key="1">
    <citation type="submission" date="2022-06" db="EMBL/GenBank/DDBJ databases">
        <title>Complete genome sequence of soil microorganisms Streptomyces sp. Qhu-M197 isolated from Alpine meadows habitats on the Tibetan Plateau.</title>
        <authorList>
            <person name="Zhang B."/>
            <person name="Xiang X."/>
            <person name="Fan J."/>
        </authorList>
    </citation>
    <scope>NUCLEOTIDE SEQUENCE</scope>
    <source>
        <strain evidence="3">Qhu-M197</strain>
    </source>
</reference>
<feature type="compositionally biased region" description="Pro residues" evidence="1">
    <location>
        <begin position="21"/>
        <end position="38"/>
    </location>
</feature>
<evidence type="ECO:0000313" key="3">
    <source>
        <dbReference type="EMBL" id="USQ82480.1"/>
    </source>
</evidence>
<accession>A0ABY4Z0I4</accession>
<name>A0ABY4Z0I4_9ACTN</name>
<organism evidence="3 4">
    <name type="scientific">Streptomyces phaeoluteigriseus</name>
    <dbReference type="NCBI Taxonomy" id="114686"/>
    <lineage>
        <taxon>Bacteria</taxon>
        <taxon>Bacillati</taxon>
        <taxon>Actinomycetota</taxon>
        <taxon>Actinomycetes</taxon>
        <taxon>Kitasatosporales</taxon>
        <taxon>Streptomycetaceae</taxon>
        <taxon>Streptomyces</taxon>
        <taxon>Streptomyces aurantiacus group</taxon>
    </lineage>
</organism>
<gene>
    <name evidence="3" type="ORF">NFX46_01060</name>
</gene>
<keyword evidence="4" id="KW-1185">Reference proteome</keyword>
<feature type="transmembrane region" description="Helical" evidence="2">
    <location>
        <begin position="55"/>
        <end position="73"/>
    </location>
</feature>
<feature type="region of interest" description="Disordered" evidence="1">
    <location>
        <begin position="1"/>
        <end position="49"/>
    </location>
</feature>
<dbReference type="Proteomes" id="UP001056374">
    <property type="component" value="Chromosome"/>
</dbReference>
<dbReference type="EMBL" id="CP099468">
    <property type="protein sequence ID" value="USQ82480.1"/>
    <property type="molecule type" value="Genomic_DNA"/>
</dbReference>
<dbReference type="RefSeq" id="WP_252545157.1">
    <property type="nucleotide sequence ID" value="NZ_CP099468.1"/>
</dbReference>
<keyword evidence="2" id="KW-1133">Transmembrane helix</keyword>
<proteinExistence type="predicted"/>
<keyword evidence="2" id="KW-0812">Transmembrane</keyword>
<evidence type="ECO:0000256" key="2">
    <source>
        <dbReference type="SAM" id="Phobius"/>
    </source>
</evidence>
<keyword evidence="2" id="KW-0472">Membrane</keyword>
<evidence type="ECO:0000313" key="4">
    <source>
        <dbReference type="Proteomes" id="UP001056374"/>
    </source>
</evidence>
<evidence type="ECO:0000256" key="1">
    <source>
        <dbReference type="SAM" id="MobiDB-lite"/>
    </source>
</evidence>